<sequence length="67" mass="7106">MTFSALAPIGGYTVLAVWLTDDPSSDPAPGVGAETPNAKTVVRGHQLLSMVARWARRSSASVVPRWV</sequence>
<organism evidence="1 2">
    <name type="scientific">Kibdelosporangium aridum</name>
    <dbReference type="NCBI Taxonomy" id="2030"/>
    <lineage>
        <taxon>Bacteria</taxon>
        <taxon>Bacillati</taxon>
        <taxon>Actinomycetota</taxon>
        <taxon>Actinomycetes</taxon>
        <taxon>Pseudonocardiales</taxon>
        <taxon>Pseudonocardiaceae</taxon>
        <taxon>Kibdelosporangium</taxon>
    </lineage>
</organism>
<protein>
    <submittedName>
        <fullName evidence="1">Uncharacterized protein</fullName>
    </submittedName>
</protein>
<evidence type="ECO:0000313" key="1">
    <source>
        <dbReference type="EMBL" id="SMD27056.1"/>
    </source>
</evidence>
<proteinExistence type="predicted"/>
<dbReference type="Proteomes" id="UP000192674">
    <property type="component" value="Unassembled WGS sequence"/>
</dbReference>
<dbReference type="AlphaFoldDB" id="A0A1Y5Y8Z8"/>
<dbReference type="EMBL" id="FWXV01000019">
    <property type="protein sequence ID" value="SMD27056.1"/>
    <property type="molecule type" value="Genomic_DNA"/>
</dbReference>
<accession>A0A1Y5Y8Z8</accession>
<name>A0A1Y5Y8Z8_KIBAR</name>
<reference evidence="1 2" key="1">
    <citation type="submission" date="2017-04" db="EMBL/GenBank/DDBJ databases">
        <authorList>
            <person name="Afonso C.L."/>
            <person name="Miller P.J."/>
            <person name="Scott M.A."/>
            <person name="Spackman E."/>
            <person name="Goraichik I."/>
            <person name="Dimitrov K.M."/>
            <person name="Suarez D.L."/>
            <person name="Swayne D.E."/>
        </authorList>
    </citation>
    <scope>NUCLEOTIDE SEQUENCE [LARGE SCALE GENOMIC DNA]</scope>
    <source>
        <strain evidence="1 2">DSM 43828</strain>
    </source>
</reference>
<keyword evidence="2" id="KW-1185">Reference proteome</keyword>
<gene>
    <name evidence="1" type="ORF">SAMN05661093_10653</name>
</gene>
<evidence type="ECO:0000313" key="2">
    <source>
        <dbReference type="Proteomes" id="UP000192674"/>
    </source>
</evidence>